<gene>
    <name evidence="3" type="ORF">SAMN05444004_10880</name>
</gene>
<dbReference type="Proteomes" id="UP000198914">
    <property type="component" value="Unassembled WGS sequence"/>
</dbReference>
<evidence type="ECO:0000313" key="4">
    <source>
        <dbReference type="Proteomes" id="UP000198914"/>
    </source>
</evidence>
<dbReference type="InterPro" id="IPR037185">
    <property type="entry name" value="EmrE-like"/>
</dbReference>
<accession>A0A1H3RE40</accession>
<feature type="transmembrane region" description="Helical" evidence="1">
    <location>
        <begin position="145"/>
        <end position="165"/>
    </location>
</feature>
<dbReference type="EMBL" id="FNPX01000008">
    <property type="protein sequence ID" value="SDZ23916.1"/>
    <property type="molecule type" value="Genomic_DNA"/>
</dbReference>
<protein>
    <submittedName>
        <fullName evidence="3">EamA-like transporter family protein</fullName>
    </submittedName>
</protein>
<dbReference type="STRING" id="1244108.SAMN05444004_10880"/>
<feature type="transmembrane region" description="Helical" evidence="1">
    <location>
        <begin position="90"/>
        <end position="114"/>
    </location>
</feature>
<keyword evidence="1" id="KW-1133">Transmembrane helix</keyword>
<dbReference type="InterPro" id="IPR000620">
    <property type="entry name" value="EamA_dom"/>
</dbReference>
<feature type="transmembrane region" description="Helical" evidence="1">
    <location>
        <begin position="20"/>
        <end position="41"/>
    </location>
</feature>
<feature type="transmembrane region" description="Helical" evidence="1">
    <location>
        <begin position="177"/>
        <end position="200"/>
    </location>
</feature>
<evidence type="ECO:0000259" key="2">
    <source>
        <dbReference type="Pfam" id="PF00892"/>
    </source>
</evidence>
<name>A0A1H3RE40_9RHOB</name>
<reference evidence="4" key="1">
    <citation type="submission" date="2016-10" db="EMBL/GenBank/DDBJ databases">
        <authorList>
            <person name="Varghese N."/>
            <person name="Submissions S."/>
        </authorList>
    </citation>
    <scope>NUCLEOTIDE SEQUENCE [LARGE SCALE GENOMIC DNA]</scope>
    <source>
        <strain evidence="4">DSM 100420</strain>
    </source>
</reference>
<dbReference type="SUPFAM" id="SSF103481">
    <property type="entry name" value="Multidrug resistance efflux transporter EmrE"/>
    <property type="match status" value="2"/>
</dbReference>
<feature type="transmembrane region" description="Helical" evidence="1">
    <location>
        <begin position="121"/>
        <end position="139"/>
    </location>
</feature>
<sequence>MLRNVVRFTLVPVPNAVPHATMSLWIVATLFAASVQALRFLLQKRLAVSGLTPAASTFARFVYAPVVIAAGLAIWTLGTDTALPHVGVGFWPYALAGGISQILATMCVVALFAYRNFAVGIAFSKVTVLMTVATGFIVLGETVTVLDLLAMAIGFLGVVVLSVPVDGGWQVLNRGSLLGLASGAFFSVSAVGYRGASLVVESEQPILRAAVTLMLVTLAQALMLGAWLLWRDRTGLVAVFTRWRATMLVGLTSMAGSICWFTAYTLQTAAYVNAVGQVELILSLMISWLVLGERFSRRELWAMALVSCSVVGLILLQA</sequence>
<feature type="domain" description="EamA" evidence="2">
    <location>
        <begin position="174"/>
        <end position="314"/>
    </location>
</feature>
<keyword evidence="4" id="KW-1185">Reference proteome</keyword>
<feature type="transmembrane region" description="Helical" evidence="1">
    <location>
        <begin position="206"/>
        <end position="230"/>
    </location>
</feature>
<feature type="transmembrane region" description="Helical" evidence="1">
    <location>
        <begin position="300"/>
        <end position="317"/>
    </location>
</feature>
<feature type="transmembrane region" description="Helical" evidence="1">
    <location>
        <begin position="269"/>
        <end position="291"/>
    </location>
</feature>
<feature type="transmembrane region" description="Helical" evidence="1">
    <location>
        <begin position="242"/>
        <end position="263"/>
    </location>
</feature>
<keyword evidence="1" id="KW-0812">Transmembrane</keyword>
<feature type="transmembrane region" description="Helical" evidence="1">
    <location>
        <begin position="61"/>
        <end position="78"/>
    </location>
</feature>
<evidence type="ECO:0000313" key="3">
    <source>
        <dbReference type="EMBL" id="SDZ23916.1"/>
    </source>
</evidence>
<dbReference type="AlphaFoldDB" id="A0A1H3RE40"/>
<proteinExistence type="predicted"/>
<dbReference type="GO" id="GO:0016020">
    <property type="term" value="C:membrane"/>
    <property type="evidence" value="ECO:0007669"/>
    <property type="project" value="InterPro"/>
</dbReference>
<organism evidence="3 4">
    <name type="scientific">Jannaschia faecimaris</name>
    <dbReference type="NCBI Taxonomy" id="1244108"/>
    <lineage>
        <taxon>Bacteria</taxon>
        <taxon>Pseudomonadati</taxon>
        <taxon>Pseudomonadota</taxon>
        <taxon>Alphaproteobacteria</taxon>
        <taxon>Rhodobacterales</taxon>
        <taxon>Roseobacteraceae</taxon>
        <taxon>Jannaschia</taxon>
    </lineage>
</organism>
<dbReference type="Pfam" id="PF00892">
    <property type="entry name" value="EamA"/>
    <property type="match status" value="1"/>
</dbReference>
<evidence type="ECO:0000256" key="1">
    <source>
        <dbReference type="SAM" id="Phobius"/>
    </source>
</evidence>
<keyword evidence="1" id="KW-0472">Membrane</keyword>